<comment type="caution">
    <text evidence="2">The sequence shown here is derived from an EMBL/GenBank/DDBJ whole genome shotgun (WGS) entry which is preliminary data.</text>
</comment>
<reference evidence="2" key="1">
    <citation type="submission" date="2021-06" db="EMBL/GenBank/DDBJ databases">
        <authorList>
            <person name="Kallberg Y."/>
            <person name="Tangrot J."/>
            <person name="Rosling A."/>
        </authorList>
    </citation>
    <scope>NUCLEOTIDE SEQUENCE</scope>
    <source>
        <strain evidence="2">IN212</strain>
    </source>
</reference>
<sequence>IEYSGLDIMQGALKVINVAANVTPFGSLISGITDLISEIIKIYDTAQCNKKICSALLDRAQSAELALKSLNKKKQENEENFRKKEYYHAFLRFEMVLQEIKDFAIDQRINDQKHLKEDLDEIKK</sequence>
<keyword evidence="1" id="KW-0175">Coiled coil</keyword>
<feature type="non-terminal residue" evidence="2">
    <location>
        <position position="124"/>
    </location>
</feature>
<evidence type="ECO:0000313" key="2">
    <source>
        <dbReference type="EMBL" id="CAG8763501.1"/>
    </source>
</evidence>
<dbReference type="Gene3D" id="1.20.930.20">
    <property type="entry name" value="Adaptor protein Cbl, N-terminal domain"/>
    <property type="match status" value="1"/>
</dbReference>
<proteinExistence type="predicted"/>
<keyword evidence="3" id="KW-1185">Reference proteome</keyword>
<dbReference type="InterPro" id="IPR036537">
    <property type="entry name" value="Adaptor_Cbl_N_dom_sf"/>
</dbReference>
<feature type="non-terminal residue" evidence="2">
    <location>
        <position position="1"/>
    </location>
</feature>
<dbReference type="CDD" id="cd21037">
    <property type="entry name" value="MLKL_NTD"/>
    <property type="match status" value="1"/>
</dbReference>
<name>A0A9N9NTW2_9GLOM</name>
<dbReference type="GO" id="GO:0007166">
    <property type="term" value="P:cell surface receptor signaling pathway"/>
    <property type="evidence" value="ECO:0007669"/>
    <property type="project" value="InterPro"/>
</dbReference>
<dbReference type="Proteomes" id="UP000789396">
    <property type="component" value="Unassembled WGS sequence"/>
</dbReference>
<dbReference type="EMBL" id="CAJVPZ010042289">
    <property type="protein sequence ID" value="CAG8763501.1"/>
    <property type="molecule type" value="Genomic_DNA"/>
</dbReference>
<protein>
    <submittedName>
        <fullName evidence="2">17292_t:CDS:1</fullName>
    </submittedName>
</protein>
<accession>A0A9N9NTW2</accession>
<evidence type="ECO:0000313" key="3">
    <source>
        <dbReference type="Proteomes" id="UP000789396"/>
    </source>
</evidence>
<dbReference type="OrthoDB" id="2314769at2759"/>
<organism evidence="2 3">
    <name type="scientific">Racocetra fulgida</name>
    <dbReference type="NCBI Taxonomy" id="60492"/>
    <lineage>
        <taxon>Eukaryota</taxon>
        <taxon>Fungi</taxon>
        <taxon>Fungi incertae sedis</taxon>
        <taxon>Mucoromycota</taxon>
        <taxon>Glomeromycotina</taxon>
        <taxon>Glomeromycetes</taxon>
        <taxon>Diversisporales</taxon>
        <taxon>Gigasporaceae</taxon>
        <taxon>Racocetra</taxon>
    </lineage>
</organism>
<gene>
    <name evidence="2" type="ORF">RFULGI_LOCUS14496</name>
</gene>
<dbReference type="InterPro" id="IPR059179">
    <property type="entry name" value="MLKL-like_MCAfunc"/>
</dbReference>
<evidence type="ECO:0000256" key="1">
    <source>
        <dbReference type="SAM" id="Coils"/>
    </source>
</evidence>
<dbReference type="AlphaFoldDB" id="A0A9N9NTW2"/>
<feature type="coiled-coil region" evidence="1">
    <location>
        <begin position="53"/>
        <end position="80"/>
    </location>
</feature>